<organism evidence="7 8">
    <name type="scientific">Fusibacter bizertensis</name>
    <dbReference type="NCBI Taxonomy" id="1488331"/>
    <lineage>
        <taxon>Bacteria</taxon>
        <taxon>Bacillati</taxon>
        <taxon>Bacillota</taxon>
        <taxon>Clostridia</taxon>
        <taxon>Eubacteriales</taxon>
        <taxon>Eubacteriales Family XII. Incertae Sedis</taxon>
        <taxon>Fusibacter</taxon>
    </lineage>
</organism>
<feature type="domain" description="Sigma-54 factor interaction" evidence="6">
    <location>
        <begin position="272"/>
        <end position="502"/>
    </location>
</feature>
<evidence type="ECO:0000313" key="7">
    <source>
        <dbReference type="EMBL" id="MDH8678177.1"/>
    </source>
</evidence>
<dbReference type="Pfam" id="PF25601">
    <property type="entry name" value="AAA_lid_14"/>
    <property type="match status" value="1"/>
</dbReference>
<dbReference type="EMBL" id="JARYZI010000004">
    <property type="protein sequence ID" value="MDH8678177.1"/>
    <property type="molecule type" value="Genomic_DNA"/>
</dbReference>
<sequence>MALSKIISNVQLICEAIASVVNIDVTIVDDQRIRLAGTGRYRESIGEKVNENSAFSYALRESMGFIIENPGEHQACLNCDCKDKCTEHAEVCCPIRIDGENVGVIGLIAFKEDQRLALIKNQGNLMSFLDRMADLIASKLKEFESHEAIELLAKELEVVFESIDTSLIACDKTGTVLRVNRKFKRAFGLETIGHLDELLYERELTHLLRLKENSKNHFQTFKGGMQGIFDVSLIKVQHAIKGYIITIKTVEEVMRTVNDMVLDSLATGFDQIIGESKSMVQVKALAQKVASSASTVLILGESGTGKELFARAIHHSSQRQAFPFVAINCAAIPDHLLESELFGYEEGAFTGAKKGGKPGKFQLANKGTLFLDEIGDMPLHLQVKLLRALQEKRIERLGGNGGVDVDVRVIAATHANLEEKVNEGTFRQDLFYRLNVIPLNIPPLRERSDDLMLTVHYMISKWCTKLLKPLPKISGAFKDALLLHEWPGNVRELENAVEYAINVCEGDRLELWHLPKRFTAVYEKAANKTKDQIVDHQLDQQLVQPVEQPQNNWLMPLSLLEEKAIHAALEVYGSSGEGVEKAAKSLGISRATLYRKMMKK</sequence>
<dbReference type="InterPro" id="IPR002197">
    <property type="entry name" value="HTH_Fis"/>
</dbReference>
<dbReference type="InterPro" id="IPR025662">
    <property type="entry name" value="Sigma_54_int_dom_ATP-bd_1"/>
</dbReference>
<keyword evidence="1" id="KW-0547">Nucleotide-binding</keyword>
<evidence type="ECO:0000256" key="4">
    <source>
        <dbReference type="ARBA" id="ARBA00023125"/>
    </source>
</evidence>
<evidence type="ECO:0000256" key="1">
    <source>
        <dbReference type="ARBA" id="ARBA00022741"/>
    </source>
</evidence>
<dbReference type="InterPro" id="IPR029016">
    <property type="entry name" value="GAF-like_dom_sf"/>
</dbReference>
<protein>
    <submittedName>
        <fullName evidence="7">Sigma 54-interacting transcriptional regulator</fullName>
    </submittedName>
</protein>
<evidence type="ECO:0000259" key="6">
    <source>
        <dbReference type="PROSITE" id="PS50045"/>
    </source>
</evidence>
<dbReference type="InterPro" id="IPR027417">
    <property type="entry name" value="P-loop_NTPase"/>
</dbReference>
<keyword evidence="2" id="KW-0067">ATP-binding</keyword>
<dbReference type="PROSITE" id="PS00676">
    <property type="entry name" value="SIGMA54_INTERACT_2"/>
    <property type="match status" value="1"/>
</dbReference>
<dbReference type="PROSITE" id="PS00675">
    <property type="entry name" value="SIGMA54_INTERACT_1"/>
    <property type="match status" value="1"/>
</dbReference>
<dbReference type="InterPro" id="IPR025943">
    <property type="entry name" value="Sigma_54_int_dom_ATP-bd_2"/>
</dbReference>
<reference evidence="7 8" key="1">
    <citation type="submission" date="2023-04" db="EMBL/GenBank/DDBJ databases">
        <title>Fusibacter bizertensis strain WBS, isolated from littoral bottom sediments of the Arctic seas - biochemical and genomic analysis.</title>
        <authorList>
            <person name="Brioukhanov A.L."/>
        </authorList>
    </citation>
    <scope>NUCLEOTIDE SEQUENCE [LARGE SCALE GENOMIC DNA]</scope>
    <source>
        <strain evidence="7 8">WBS</strain>
    </source>
</reference>
<dbReference type="Gene3D" id="3.30.450.20">
    <property type="entry name" value="PAS domain"/>
    <property type="match status" value="1"/>
</dbReference>
<dbReference type="Gene3D" id="3.40.50.300">
    <property type="entry name" value="P-loop containing nucleotide triphosphate hydrolases"/>
    <property type="match status" value="1"/>
</dbReference>
<dbReference type="RefSeq" id="WP_281094005.1">
    <property type="nucleotide sequence ID" value="NZ_JARYZI010000004.1"/>
</dbReference>
<dbReference type="PANTHER" id="PTHR32071">
    <property type="entry name" value="TRANSCRIPTIONAL REGULATORY PROTEIN"/>
    <property type="match status" value="1"/>
</dbReference>
<gene>
    <name evidence="7" type="ORF">QE109_08460</name>
</gene>
<keyword evidence="4" id="KW-0238">DNA-binding</keyword>
<dbReference type="Gene3D" id="3.30.450.40">
    <property type="match status" value="1"/>
</dbReference>
<dbReference type="SUPFAM" id="SSF52540">
    <property type="entry name" value="P-loop containing nucleoside triphosphate hydrolases"/>
    <property type="match status" value="1"/>
</dbReference>
<name>A0ABT6NCN2_9FIRM</name>
<dbReference type="InterPro" id="IPR025944">
    <property type="entry name" value="Sigma_54_int_dom_CS"/>
</dbReference>
<dbReference type="SMART" id="SM00382">
    <property type="entry name" value="AAA"/>
    <property type="match status" value="1"/>
</dbReference>
<dbReference type="InterPro" id="IPR002078">
    <property type="entry name" value="Sigma_54_int"/>
</dbReference>
<evidence type="ECO:0000256" key="3">
    <source>
        <dbReference type="ARBA" id="ARBA00023015"/>
    </source>
</evidence>
<dbReference type="PANTHER" id="PTHR32071:SF57">
    <property type="entry name" value="C4-DICARBOXYLATE TRANSPORT TRANSCRIPTIONAL REGULATORY PROTEIN DCTD"/>
    <property type="match status" value="1"/>
</dbReference>
<dbReference type="Pfam" id="PF00158">
    <property type="entry name" value="Sigma54_activat"/>
    <property type="match status" value="1"/>
</dbReference>
<dbReference type="SUPFAM" id="SSF46689">
    <property type="entry name" value="Homeodomain-like"/>
    <property type="match status" value="1"/>
</dbReference>
<dbReference type="InterPro" id="IPR009057">
    <property type="entry name" value="Homeodomain-like_sf"/>
</dbReference>
<proteinExistence type="predicted"/>
<dbReference type="PROSITE" id="PS50045">
    <property type="entry name" value="SIGMA54_INTERACT_4"/>
    <property type="match status" value="1"/>
</dbReference>
<evidence type="ECO:0000256" key="5">
    <source>
        <dbReference type="ARBA" id="ARBA00023163"/>
    </source>
</evidence>
<dbReference type="SUPFAM" id="SSF55781">
    <property type="entry name" value="GAF domain-like"/>
    <property type="match status" value="1"/>
</dbReference>
<dbReference type="Pfam" id="PF02954">
    <property type="entry name" value="HTH_8"/>
    <property type="match status" value="1"/>
</dbReference>
<dbReference type="InterPro" id="IPR058031">
    <property type="entry name" value="AAA_lid_NorR"/>
</dbReference>
<keyword evidence="3" id="KW-0805">Transcription regulation</keyword>
<comment type="caution">
    <text evidence="7">The sequence shown here is derived from an EMBL/GenBank/DDBJ whole genome shotgun (WGS) entry which is preliminary data.</text>
</comment>
<keyword evidence="8" id="KW-1185">Reference proteome</keyword>
<dbReference type="Gene3D" id="1.10.8.60">
    <property type="match status" value="1"/>
</dbReference>
<dbReference type="CDD" id="cd00009">
    <property type="entry name" value="AAA"/>
    <property type="match status" value="1"/>
</dbReference>
<keyword evidence="5" id="KW-0804">Transcription</keyword>
<evidence type="ECO:0000313" key="8">
    <source>
        <dbReference type="Proteomes" id="UP001158045"/>
    </source>
</evidence>
<evidence type="ECO:0000256" key="2">
    <source>
        <dbReference type="ARBA" id="ARBA00022840"/>
    </source>
</evidence>
<dbReference type="PROSITE" id="PS00688">
    <property type="entry name" value="SIGMA54_INTERACT_3"/>
    <property type="match status" value="1"/>
</dbReference>
<accession>A0ABT6NCN2</accession>
<dbReference type="InterPro" id="IPR003593">
    <property type="entry name" value="AAA+_ATPase"/>
</dbReference>
<dbReference type="Gene3D" id="1.10.10.60">
    <property type="entry name" value="Homeodomain-like"/>
    <property type="match status" value="1"/>
</dbReference>
<dbReference type="Proteomes" id="UP001158045">
    <property type="component" value="Unassembled WGS sequence"/>
</dbReference>